<keyword evidence="3" id="KW-0862">Zinc</keyword>
<dbReference type="PIRSF" id="PIRSF000112">
    <property type="entry name" value="Glycerol_dehydrogenase"/>
    <property type="match status" value="1"/>
</dbReference>
<gene>
    <name evidence="6" type="ORF">AS033_11410</name>
</gene>
<feature type="binding site" evidence="3">
    <location>
        <position position="157"/>
    </location>
    <ligand>
        <name>glycerol</name>
        <dbReference type="ChEBI" id="CHEBI:17754"/>
    </ligand>
</feature>
<keyword evidence="1 3" id="KW-0479">Metal-binding</keyword>
<organism evidence="6 7">
    <name type="scientific">Exiguobacterium indicum</name>
    <dbReference type="NCBI Taxonomy" id="296995"/>
    <lineage>
        <taxon>Bacteria</taxon>
        <taxon>Bacillati</taxon>
        <taxon>Bacillota</taxon>
        <taxon>Bacilli</taxon>
        <taxon>Bacillales</taxon>
        <taxon>Bacillales Family XII. Incertae Sedis</taxon>
        <taxon>Exiguobacterium</taxon>
    </lineage>
</organism>
<feature type="binding site" evidence="4">
    <location>
        <position position="111"/>
    </location>
    <ligand>
        <name>NAD(+)</name>
        <dbReference type="ChEBI" id="CHEBI:57540"/>
    </ligand>
</feature>
<dbReference type="InterPro" id="IPR016205">
    <property type="entry name" value="Glycerol_DH"/>
</dbReference>
<dbReference type="GeneID" id="90837504"/>
<dbReference type="PANTHER" id="PTHR43616:SF3">
    <property type="entry name" value="HYDROXYCARBOXYLATE DEHYDROGENASE A"/>
    <property type="match status" value="1"/>
</dbReference>
<evidence type="ECO:0000313" key="6">
    <source>
        <dbReference type="EMBL" id="KSU48926.1"/>
    </source>
</evidence>
<dbReference type="CDD" id="cd08172">
    <property type="entry name" value="GlyDH-like"/>
    <property type="match status" value="1"/>
</dbReference>
<proteinExistence type="predicted"/>
<evidence type="ECO:0000259" key="5">
    <source>
        <dbReference type="Pfam" id="PF00465"/>
    </source>
</evidence>
<feature type="domain" description="Alcohol dehydrogenase iron-type/glycerol dehydrogenase GldA" evidence="5">
    <location>
        <begin position="8"/>
        <end position="124"/>
    </location>
</feature>
<comment type="cofactor">
    <cofactor evidence="3">
        <name>Zn(2+)</name>
        <dbReference type="ChEBI" id="CHEBI:29105"/>
    </cofactor>
    <text evidence="3">Binds 1 zinc ion per subunit.</text>
</comment>
<feature type="binding site" evidence="3">
    <location>
        <position position="254"/>
    </location>
    <ligand>
        <name>glycerol</name>
        <dbReference type="ChEBI" id="CHEBI:17754"/>
    </ligand>
</feature>
<feature type="binding site" evidence="4">
    <location>
        <position position="113"/>
    </location>
    <ligand>
        <name>NAD(+)</name>
        <dbReference type="ChEBI" id="CHEBI:57540"/>
    </ligand>
</feature>
<protein>
    <submittedName>
        <fullName evidence="6">Alcohol dehydrogenase</fullName>
    </submittedName>
</protein>
<dbReference type="GO" id="GO:0046872">
    <property type="term" value="F:metal ion binding"/>
    <property type="evidence" value="ECO:0007669"/>
    <property type="project" value="UniProtKB-KW"/>
</dbReference>
<name>A0A0V8GF68_9BACL</name>
<evidence type="ECO:0000313" key="7">
    <source>
        <dbReference type="Proteomes" id="UP000053797"/>
    </source>
</evidence>
<sequence length="341" mass="37489">MIRQAVLQYIHEENALDQLKEVIGNRSAVLIHGRQAYEAAAFALPALPRLSFEGHCTDQQVEAFKQVCAPYDVILALGGGSVIDTAKQVAFQLQRPVIVIPTIVSNCAPWTPLSVMYNEEGQYIRFDTFPVVIEALLLDHRIIAASPYAYFVAGLVDTLAKWYEARALSGSSAEDPIIEMALRTAERCKDLILSTNITETRFREYPVEIQHLVETVIPLAGSIGGFGDAATRGAIGHAVHNALSPHPETHAFLHGSKVGYGLLVQEKLLGHDDDYAELRDYLLVQEQPTTLADFALSLDVVEALALRTSKEELCRLLRPIVSTEQLVDAITRNETVSVSTT</sequence>
<dbReference type="InterPro" id="IPR001670">
    <property type="entry name" value="ADH_Fe/GldA"/>
</dbReference>
<dbReference type="Pfam" id="PF00465">
    <property type="entry name" value="Fe-ADH"/>
    <property type="match status" value="1"/>
</dbReference>
<dbReference type="PANTHER" id="PTHR43616">
    <property type="entry name" value="GLYCEROL DEHYDROGENASE"/>
    <property type="match status" value="1"/>
</dbReference>
<evidence type="ECO:0000256" key="2">
    <source>
        <dbReference type="ARBA" id="ARBA00023002"/>
    </source>
</evidence>
<evidence type="ECO:0000256" key="1">
    <source>
        <dbReference type="ARBA" id="ARBA00022723"/>
    </source>
</evidence>
<dbReference type="Proteomes" id="UP000053797">
    <property type="component" value="Unassembled WGS sequence"/>
</dbReference>
<reference evidence="6 7" key="1">
    <citation type="journal article" date="2015" name="Int. J. Syst. Evol. Microbiol.">
        <title>Exiguobacterium enclense sp. nov., isolated from sediment.</title>
        <authorList>
            <person name="Dastager S.G."/>
            <person name="Mawlankar R."/>
            <person name="Sonalkar V.V."/>
            <person name="Thorat M.N."/>
            <person name="Mual P."/>
            <person name="Verma A."/>
            <person name="Krishnamurthi S."/>
            <person name="Tang S.K."/>
            <person name="Li W.J."/>
        </authorList>
    </citation>
    <scope>NUCLEOTIDE SEQUENCE [LARGE SCALE GENOMIC DNA]</scope>
    <source>
        <strain evidence="6 7">NIO-1109</strain>
    </source>
</reference>
<keyword evidence="4" id="KW-0520">NAD</keyword>
<comment type="caution">
    <text evidence="6">The sequence shown here is derived from an EMBL/GenBank/DDBJ whole genome shotgun (WGS) entry which is preliminary data.</text>
</comment>
<feature type="binding site" evidence="4">
    <location>
        <begin position="102"/>
        <end position="105"/>
    </location>
    <ligand>
        <name>NAD(+)</name>
        <dbReference type="ChEBI" id="CHEBI:57540"/>
    </ligand>
</feature>
<dbReference type="GO" id="GO:0016614">
    <property type="term" value="F:oxidoreductase activity, acting on CH-OH group of donors"/>
    <property type="evidence" value="ECO:0007669"/>
    <property type="project" value="InterPro"/>
</dbReference>
<dbReference type="OrthoDB" id="5198708at2"/>
<feature type="binding site" evidence="3">
    <location>
        <position position="237"/>
    </location>
    <ligand>
        <name>glycerol</name>
        <dbReference type="ChEBI" id="CHEBI:17754"/>
    </ligand>
</feature>
<evidence type="ECO:0000256" key="3">
    <source>
        <dbReference type="PIRSR" id="PIRSR000112-1"/>
    </source>
</evidence>
<dbReference type="Gene3D" id="1.20.1090.10">
    <property type="entry name" value="Dehydroquinate synthase-like - alpha domain"/>
    <property type="match status" value="1"/>
</dbReference>
<keyword evidence="2" id="KW-0560">Oxidoreductase</keyword>
<dbReference type="AlphaFoldDB" id="A0A0V8GF68"/>
<feature type="binding site" evidence="4">
    <location>
        <begin position="80"/>
        <end position="84"/>
    </location>
    <ligand>
        <name>NAD(+)</name>
        <dbReference type="ChEBI" id="CHEBI:57540"/>
    </ligand>
</feature>
<feature type="binding site" evidence="4">
    <location>
        <position position="117"/>
    </location>
    <ligand>
        <name>NAD(+)</name>
        <dbReference type="ChEBI" id="CHEBI:57540"/>
    </ligand>
</feature>
<dbReference type="RefSeq" id="WP_035399001.1">
    <property type="nucleotide sequence ID" value="NZ_FMYN01000003.1"/>
</dbReference>
<dbReference type="Gene3D" id="3.40.50.1970">
    <property type="match status" value="1"/>
</dbReference>
<accession>A0A0V8GF68</accession>
<evidence type="ECO:0000256" key="4">
    <source>
        <dbReference type="PIRSR" id="PIRSR000112-3"/>
    </source>
</evidence>
<dbReference type="EMBL" id="LNQL01000003">
    <property type="protein sequence ID" value="KSU48926.1"/>
    <property type="molecule type" value="Genomic_DNA"/>
</dbReference>
<dbReference type="SUPFAM" id="SSF56796">
    <property type="entry name" value="Dehydroquinate synthase-like"/>
    <property type="match status" value="1"/>
</dbReference>